<evidence type="ECO:0000256" key="2">
    <source>
        <dbReference type="ARBA" id="ARBA00023015"/>
    </source>
</evidence>
<dbReference type="PROSITE" id="PS50217">
    <property type="entry name" value="BZIP"/>
    <property type="match status" value="1"/>
</dbReference>
<feature type="compositionally biased region" description="Polar residues" evidence="6">
    <location>
        <begin position="131"/>
        <end position="150"/>
    </location>
</feature>
<name>A0A2T7A5J4_TUBBO</name>
<evidence type="ECO:0000259" key="7">
    <source>
        <dbReference type="PROSITE" id="PS50217"/>
    </source>
</evidence>
<keyword evidence="5" id="KW-0539">Nucleus</keyword>
<dbReference type="Gene3D" id="1.20.5.170">
    <property type="match status" value="1"/>
</dbReference>
<dbReference type="GO" id="GO:0001228">
    <property type="term" value="F:DNA-binding transcription activator activity, RNA polymerase II-specific"/>
    <property type="evidence" value="ECO:0007669"/>
    <property type="project" value="TreeGrafter"/>
</dbReference>
<dbReference type="PANTHER" id="PTHR13044">
    <property type="entry name" value="ACTIVATING TRANSCRIPTION FACTOR ATF 4/5"/>
    <property type="match status" value="1"/>
</dbReference>
<evidence type="ECO:0000313" key="9">
    <source>
        <dbReference type="Proteomes" id="UP000244722"/>
    </source>
</evidence>
<dbReference type="GO" id="GO:0000977">
    <property type="term" value="F:RNA polymerase II transcription regulatory region sequence-specific DNA binding"/>
    <property type="evidence" value="ECO:0007669"/>
    <property type="project" value="TreeGrafter"/>
</dbReference>
<keyword evidence="9" id="KW-1185">Reference proteome</keyword>
<reference evidence="8 9" key="1">
    <citation type="submission" date="2017-04" db="EMBL/GenBank/DDBJ databases">
        <title>Draft genome sequence of Tuber borchii Vittad., a whitish edible truffle.</title>
        <authorList>
            <consortium name="DOE Joint Genome Institute"/>
            <person name="Murat C."/>
            <person name="Kuo A."/>
            <person name="Barry K.W."/>
            <person name="Clum A."/>
            <person name="Dockter R.B."/>
            <person name="Fauchery L."/>
            <person name="Iotti M."/>
            <person name="Kohler A."/>
            <person name="Labutti K."/>
            <person name="Lindquist E.A."/>
            <person name="Lipzen A."/>
            <person name="Ohm R.A."/>
            <person name="Wang M."/>
            <person name="Grigoriev I.V."/>
            <person name="Zambonelli A."/>
            <person name="Martin F.M."/>
        </authorList>
    </citation>
    <scope>NUCLEOTIDE SEQUENCE [LARGE SCALE GENOMIC DNA]</scope>
    <source>
        <strain evidence="8 9">Tbo3840</strain>
    </source>
</reference>
<feature type="domain" description="BZIP" evidence="7">
    <location>
        <begin position="181"/>
        <end position="240"/>
    </location>
</feature>
<keyword evidence="4" id="KW-0804">Transcription</keyword>
<comment type="caution">
    <text evidence="8">The sequence shown here is derived from an EMBL/GenBank/DDBJ whole genome shotgun (WGS) entry which is preliminary data.</text>
</comment>
<dbReference type="GO" id="GO:0005634">
    <property type="term" value="C:nucleus"/>
    <property type="evidence" value="ECO:0007669"/>
    <property type="project" value="UniProtKB-SubCell"/>
</dbReference>
<dbReference type="Pfam" id="PF07716">
    <property type="entry name" value="bZIP_2"/>
    <property type="match status" value="1"/>
</dbReference>
<dbReference type="AlphaFoldDB" id="A0A2T7A5J4"/>
<dbReference type="STRING" id="42251.A0A2T7A5J4"/>
<feature type="compositionally biased region" description="Basic and acidic residues" evidence="6">
    <location>
        <begin position="173"/>
        <end position="184"/>
    </location>
</feature>
<dbReference type="CDD" id="cd14705">
    <property type="entry name" value="bZIP_Zip1"/>
    <property type="match status" value="1"/>
</dbReference>
<dbReference type="PANTHER" id="PTHR13044:SF14">
    <property type="entry name" value="CRYPTOCEPHAL, ISOFORM A"/>
    <property type="match status" value="1"/>
</dbReference>
<keyword evidence="3" id="KW-0238">DNA-binding</keyword>
<keyword evidence="2" id="KW-0805">Transcription regulation</keyword>
<protein>
    <recommendedName>
        <fullName evidence="7">BZIP domain-containing protein</fullName>
    </recommendedName>
</protein>
<accession>A0A2T7A5J4</accession>
<evidence type="ECO:0000256" key="1">
    <source>
        <dbReference type="ARBA" id="ARBA00004123"/>
    </source>
</evidence>
<dbReference type="EMBL" id="NESQ01000018">
    <property type="protein sequence ID" value="PUU83009.1"/>
    <property type="molecule type" value="Genomic_DNA"/>
</dbReference>
<feature type="region of interest" description="Disordered" evidence="6">
    <location>
        <begin position="266"/>
        <end position="291"/>
    </location>
</feature>
<gene>
    <name evidence="8" type="ORF">B9Z19DRAFT_1119811</name>
</gene>
<dbReference type="InterPro" id="IPR046347">
    <property type="entry name" value="bZIP_sf"/>
</dbReference>
<feature type="compositionally biased region" description="Polar residues" evidence="6">
    <location>
        <begin position="108"/>
        <end position="120"/>
    </location>
</feature>
<comment type="subcellular location">
    <subcellularLocation>
        <location evidence="1">Nucleus</location>
    </subcellularLocation>
</comment>
<feature type="compositionally biased region" description="Basic and acidic residues" evidence="6">
    <location>
        <begin position="201"/>
        <end position="216"/>
    </location>
</feature>
<feature type="region of interest" description="Disordered" evidence="6">
    <location>
        <begin position="108"/>
        <end position="216"/>
    </location>
</feature>
<evidence type="ECO:0000256" key="5">
    <source>
        <dbReference type="ARBA" id="ARBA00023242"/>
    </source>
</evidence>
<proteinExistence type="predicted"/>
<dbReference type="SUPFAM" id="SSF57959">
    <property type="entry name" value="Leucine zipper domain"/>
    <property type="match status" value="1"/>
</dbReference>
<evidence type="ECO:0000256" key="3">
    <source>
        <dbReference type="ARBA" id="ARBA00023125"/>
    </source>
</evidence>
<dbReference type="InterPro" id="IPR004827">
    <property type="entry name" value="bZIP"/>
</dbReference>
<organism evidence="8 9">
    <name type="scientific">Tuber borchii</name>
    <name type="common">White truffle</name>
    <dbReference type="NCBI Taxonomy" id="42251"/>
    <lineage>
        <taxon>Eukaryota</taxon>
        <taxon>Fungi</taxon>
        <taxon>Dikarya</taxon>
        <taxon>Ascomycota</taxon>
        <taxon>Pezizomycotina</taxon>
        <taxon>Pezizomycetes</taxon>
        <taxon>Pezizales</taxon>
        <taxon>Tuberaceae</taxon>
        <taxon>Tuber</taxon>
    </lineage>
</organism>
<dbReference type="PROSITE" id="PS00036">
    <property type="entry name" value="BZIP_BASIC"/>
    <property type="match status" value="1"/>
</dbReference>
<evidence type="ECO:0000256" key="4">
    <source>
        <dbReference type="ARBA" id="ARBA00023163"/>
    </source>
</evidence>
<dbReference type="OrthoDB" id="1939598at2759"/>
<dbReference type="Proteomes" id="UP000244722">
    <property type="component" value="Unassembled WGS sequence"/>
</dbReference>
<evidence type="ECO:0000313" key="8">
    <source>
        <dbReference type="EMBL" id="PUU83009.1"/>
    </source>
</evidence>
<evidence type="ECO:0000256" key="6">
    <source>
        <dbReference type="SAM" id="MobiDB-lite"/>
    </source>
</evidence>
<sequence length="291" mass="31674">MAGTYSGRRSGVNVSSYLENLNSIPVDEPLLDLQDDANLALFSNTSWFDFDMGQPLDDGTSDVLKGSKDFAALDQKPGDEQMDFMNDIDNSFGLPKFTLDDTLETQPTTDIVSPFTNDGAPSTGPVDSVMHSPSPNSPTAYSQLNGSTRTSAKRKGSAVSVAHTSPQTDSFEEASRLAAEEDKRRRNTAASARFRVKKKQREQALERSAKEMSEKVRHLEQKIVQLEMENKWLKNLIVEKKTPNGGKGVQDPSEDFAAKFSAAMKAGTLSGGPSANRSKDDADAMPEVNSN</sequence>
<dbReference type="FunFam" id="1.20.5.170:FF:000075">
    <property type="entry name" value="BZIP transcription factor (MetR)"/>
    <property type="match status" value="1"/>
</dbReference>